<feature type="domain" description="MPN" evidence="6">
    <location>
        <begin position="13"/>
        <end position="145"/>
    </location>
</feature>
<name>A0A3B0CGW6_9BACL</name>
<dbReference type="Pfam" id="PF14464">
    <property type="entry name" value="Prok-JAB"/>
    <property type="match status" value="1"/>
</dbReference>
<dbReference type="PANTHER" id="PTHR34858">
    <property type="entry name" value="CYSO-CYSTEINE PEPTIDASE"/>
    <property type="match status" value="1"/>
</dbReference>
<dbReference type="Proteomes" id="UP000282311">
    <property type="component" value="Unassembled WGS sequence"/>
</dbReference>
<dbReference type="GO" id="GO:0008270">
    <property type="term" value="F:zinc ion binding"/>
    <property type="evidence" value="ECO:0007669"/>
    <property type="project" value="TreeGrafter"/>
</dbReference>
<dbReference type="EMBL" id="RBAH01000006">
    <property type="protein sequence ID" value="RKN85035.1"/>
    <property type="molecule type" value="Genomic_DNA"/>
</dbReference>
<keyword evidence="8" id="KW-1185">Reference proteome</keyword>
<keyword evidence="5" id="KW-0482">Metalloprotease</keyword>
<keyword evidence="4" id="KW-0862">Zinc</keyword>
<keyword evidence="2" id="KW-0479">Metal-binding</keyword>
<dbReference type="InterPro" id="IPR037518">
    <property type="entry name" value="MPN"/>
</dbReference>
<evidence type="ECO:0000313" key="7">
    <source>
        <dbReference type="EMBL" id="RKN85035.1"/>
    </source>
</evidence>
<evidence type="ECO:0000256" key="1">
    <source>
        <dbReference type="ARBA" id="ARBA00022670"/>
    </source>
</evidence>
<dbReference type="PROSITE" id="PS50249">
    <property type="entry name" value="MPN"/>
    <property type="match status" value="1"/>
</dbReference>
<evidence type="ECO:0000256" key="2">
    <source>
        <dbReference type="ARBA" id="ARBA00022723"/>
    </source>
</evidence>
<comment type="caution">
    <text evidence="7">The sequence shown here is derived from an EMBL/GenBank/DDBJ whole genome shotgun (WGS) entry which is preliminary data.</text>
</comment>
<protein>
    <submittedName>
        <fullName evidence="7">M67 family peptidase</fullName>
    </submittedName>
</protein>
<dbReference type="InterPro" id="IPR051929">
    <property type="entry name" value="VirAsm_ModProt"/>
</dbReference>
<dbReference type="CDD" id="cd08070">
    <property type="entry name" value="MPN_like"/>
    <property type="match status" value="1"/>
</dbReference>
<dbReference type="Gene3D" id="3.40.140.10">
    <property type="entry name" value="Cytidine Deaminase, domain 2"/>
    <property type="match status" value="1"/>
</dbReference>
<dbReference type="AlphaFoldDB" id="A0A3B0CGW6"/>
<dbReference type="SMART" id="SM00232">
    <property type="entry name" value="JAB_MPN"/>
    <property type="match status" value="1"/>
</dbReference>
<evidence type="ECO:0000256" key="4">
    <source>
        <dbReference type="ARBA" id="ARBA00022833"/>
    </source>
</evidence>
<keyword evidence="1" id="KW-0645">Protease</keyword>
<sequence length="156" mass="17758">MKRKNRKERCPVQHIERSVLQAIAWHCRRELPREGCGVLLGSSQTHSANPAVITAWTPIANRAINPLASFRFDEAEWIAALYAAERDSLSVLGLFHSHPQTEAYPSEDDITGTAWDRMSYWIISYAPPYSPDSPNVRAYWLNSATNRIVPCPYKLF</sequence>
<dbReference type="GO" id="GO:0008235">
    <property type="term" value="F:metalloexopeptidase activity"/>
    <property type="evidence" value="ECO:0007669"/>
    <property type="project" value="TreeGrafter"/>
</dbReference>
<organism evidence="7 8">
    <name type="scientific">Paenibacillus ginsengarvi</name>
    <dbReference type="NCBI Taxonomy" id="400777"/>
    <lineage>
        <taxon>Bacteria</taxon>
        <taxon>Bacillati</taxon>
        <taxon>Bacillota</taxon>
        <taxon>Bacilli</taxon>
        <taxon>Bacillales</taxon>
        <taxon>Paenibacillaceae</taxon>
        <taxon>Paenibacillus</taxon>
    </lineage>
</organism>
<dbReference type="SUPFAM" id="SSF102712">
    <property type="entry name" value="JAB1/MPN domain"/>
    <property type="match status" value="1"/>
</dbReference>
<dbReference type="InterPro" id="IPR028090">
    <property type="entry name" value="JAB_dom_prok"/>
</dbReference>
<dbReference type="PANTHER" id="PTHR34858:SF1">
    <property type="entry name" value="CYSO-CYSTEINE PEPTIDASE"/>
    <property type="match status" value="1"/>
</dbReference>
<accession>A0A3B0CGW6</accession>
<proteinExistence type="predicted"/>
<gene>
    <name evidence="7" type="ORF">D7M11_10985</name>
</gene>
<evidence type="ECO:0000259" key="6">
    <source>
        <dbReference type="PROSITE" id="PS50249"/>
    </source>
</evidence>
<evidence type="ECO:0000256" key="5">
    <source>
        <dbReference type="ARBA" id="ARBA00023049"/>
    </source>
</evidence>
<dbReference type="InterPro" id="IPR000555">
    <property type="entry name" value="JAMM/MPN+_dom"/>
</dbReference>
<dbReference type="GO" id="GO:0006508">
    <property type="term" value="P:proteolysis"/>
    <property type="evidence" value="ECO:0007669"/>
    <property type="project" value="UniProtKB-KW"/>
</dbReference>
<reference evidence="7 8" key="1">
    <citation type="journal article" date="2007" name="Int. J. Syst. Evol. Microbiol.">
        <title>Paenibacillus ginsengarvi sp. nov., isolated from soil from ginseng cultivation.</title>
        <authorList>
            <person name="Yoon M.H."/>
            <person name="Ten L.N."/>
            <person name="Im W.T."/>
        </authorList>
    </citation>
    <scope>NUCLEOTIDE SEQUENCE [LARGE SCALE GENOMIC DNA]</scope>
    <source>
        <strain evidence="7 8">KCTC 13059</strain>
    </source>
</reference>
<keyword evidence="3" id="KW-0378">Hydrolase</keyword>
<evidence type="ECO:0000256" key="3">
    <source>
        <dbReference type="ARBA" id="ARBA00022801"/>
    </source>
</evidence>
<evidence type="ECO:0000313" key="8">
    <source>
        <dbReference type="Proteomes" id="UP000282311"/>
    </source>
</evidence>